<dbReference type="EMBL" id="CP154878">
    <property type="protein sequence ID" value="XBG96477.1"/>
    <property type="molecule type" value="Genomic_DNA"/>
</dbReference>
<sequence>MDDYEKARAVVLDKNNSFAELSKWSGMSIPRLKQFRADPEKLKTAKWIAVHKLAEMYKEENKMNATIKNLVEEKIDRHITTVYDGNVVIKKDSVDVKNGRIRFWELGDVTSWIDLADINCTEDEARELVKNVVMNALFAISDKPVTTDFNVK</sequence>
<dbReference type="AlphaFoldDB" id="A0AAU7C5E9"/>
<dbReference type="RefSeq" id="WP_347963578.1">
    <property type="nucleotide sequence ID" value="NZ_CP154878.1"/>
</dbReference>
<gene>
    <name evidence="1" type="ORF">ABC765_05160</name>
</gene>
<reference evidence="1" key="1">
    <citation type="submission" date="2024-04" db="EMBL/GenBank/DDBJ databases">
        <title>Limosilactobacillus allomucosae sp. nov., a novel species isolated from wild boar faecal samples as a potential probiotics for domestic pigs.</title>
        <authorList>
            <person name="Chen B."/>
        </authorList>
    </citation>
    <scope>NUCLEOTIDE SEQUENCE</scope>
    <source>
        <strain evidence="1">WILCCON 0051</strain>
    </source>
</reference>
<evidence type="ECO:0008006" key="2">
    <source>
        <dbReference type="Google" id="ProtNLM"/>
    </source>
</evidence>
<accession>A0AAU7C5E9</accession>
<organism evidence="1">
    <name type="scientific">Limosilactobacillus allomucosae</name>
    <dbReference type="NCBI Taxonomy" id="3142938"/>
    <lineage>
        <taxon>Bacteria</taxon>
        <taxon>Bacillati</taxon>
        <taxon>Bacillota</taxon>
        <taxon>Bacilli</taxon>
        <taxon>Lactobacillales</taxon>
        <taxon>Lactobacillaceae</taxon>
        <taxon>Limosilactobacillus</taxon>
    </lineage>
</organism>
<name>A0AAU7C5E9_9LACO</name>
<protein>
    <recommendedName>
        <fullName evidence="2">Terminase small subunit</fullName>
    </recommendedName>
</protein>
<proteinExistence type="predicted"/>
<dbReference type="KEGG" id="lalo:ABC765_05160"/>
<evidence type="ECO:0000313" key="1">
    <source>
        <dbReference type="EMBL" id="XBG96477.1"/>
    </source>
</evidence>